<dbReference type="PANTHER" id="PTHR33217:SF5">
    <property type="entry name" value="MUTATOR FAMILY TRANSPOSASE"/>
    <property type="match status" value="1"/>
</dbReference>
<dbReference type="GO" id="GO:0004803">
    <property type="term" value="F:transposase activity"/>
    <property type="evidence" value="ECO:0007669"/>
    <property type="project" value="UniProtKB-UniRule"/>
</dbReference>
<dbReference type="GO" id="GO:0003677">
    <property type="term" value="F:DNA binding"/>
    <property type="evidence" value="ECO:0007669"/>
    <property type="project" value="UniProtKB-UniRule"/>
</dbReference>
<evidence type="ECO:0000256" key="1">
    <source>
        <dbReference type="ARBA" id="ARBA00002190"/>
    </source>
</evidence>
<keyword evidence="6" id="KW-0814">Transposable element</keyword>
<evidence type="ECO:0000256" key="3">
    <source>
        <dbReference type="ARBA" id="ARBA00022578"/>
    </source>
</evidence>
<sequence>MKKKDQPKDCISKAIDILIDSGVDLSTLFDQGGLLKQLSKLLIEKALQSEMDTHLGYNKYARSDSENTRNGLSSKEVITDNGVISVEVPRDRASAFEPVLLPKRQTRIAGLDDKILSLYAKGMSLSAIQIQIQALYVAEISENLISNSTDSVIEDVKIWQNRPLESVYAIVL</sequence>
<evidence type="ECO:0000313" key="8">
    <source>
        <dbReference type="Proteomes" id="UP000245872"/>
    </source>
</evidence>
<dbReference type="AlphaFoldDB" id="A0A2Z3LBY4"/>
<keyword evidence="8" id="KW-1185">Reference proteome</keyword>
<comment type="similarity">
    <text evidence="2 6">Belongs to the transposase mutator family.</text>
</comment>
<dbReference type="InterPro" id="IPR001207">
    <property type="entry name" value="Transposase_mutator"/>
</dbReference>
<organism evidence="7 8">
    <name type="scientific">Candidatus Cardinium hertigii</name>
    <dbReference type="NCBI Taxonomy" id="247481"/>
    <lineage>
        <taxon>Bacteria</taxon>
        <taxon>Pseudomonadati</taxon>
        <taxon>Bacteroidota</taxon>
        <taxon>Cytophagia</taxon>
        <taxon>Cytophagales</taxon>
        <taxon>Amoebophilaceae</taxon>
        <taxon>Candidatus Cardinium</taxon>
    </lineage>
</organism>
<keyword evidence="3 6" id="KW-0815">Transposition</keyword>
<evidence type="ECO:0000256" key="4">
    <source>
        <dbReference type="ARBA" id="ARBA00023125"/>
    </source>
</evidence>
<proteinExistence type="inferred from homology"/>
<keyword evidence="4 6" id="KW-0238">DNA-binding</keyword>
<protein>
    <recommendedName>
        <fullName evidence="6">Mutator family transposase</fullName>
    </recommendedName>
</protein>
<evidence type="ECO:0000256" key="6">
    <source>
        <dbReference type="RuleBase" id="RU365089"/>
    </source>
</evidence>
<evidence type="ECO:0000313" key="7">
    <source>
        <dbReference type="EMBL" id="AWN81692.1"/>
    </source>
</evidence>
<keyword evidence="5 6" id="KW-0233">DNA recombination</keyword>
<dbReference type="Proteomes" id="UP000245872">
    <property type="component" value="Chromosome"/>
</dbReference>
<dbReference type="PANTHER" id="PTHR33217">
    <property type="entry name" value="TRANSPOSASE FOR INSERTION SEQUENCE ELEMENT IS1081"/>
    <property type="match status" value="1"/>
</dbReference>
<reference evidence="7 8" key="1">
    <citation type="submission" date="2018-05" db="EMBL/GenBank/DDBJ databases">
        <title>Candidatus Cardinium hertigii Genome Assembly.</title>
        <authorList>
            <person name="Showmaker K.C."/>
            <person name="Walden K.O."/>
            <person name="Fields C.J."/>
            <person name="Lambert K.N."/>
            <person name="Hudson M.E."/>
        </authorList>
    </citation>
    <scope>NUCLEOTIDE SEQUENCE [LARGE SCALE GENOMIC DNA]</scope>
    <source>
        <strain evidence="8">cHgTN10</strain>
    </source>
</reference>
<comment type="function">
    <text evidence="1 6">Required for the transposition of the insertion element.</text>
</comment>
<evidence type="ECO:0000256" key="5">
    <source>
        <dbReference type="ARBA" id="ARBA00023172"/>
    </source>
</evidence>
<evidence type="ECO:0000256" key="2">
    <source>
        <dbReference type="ARBA" id="ARBA00010961"/>
    </source>
</evidence>
<dbReference type="Pfam" id="PF00872">
    <property type="entry name" value="Transposase_mut"/>
    <property type="match status" value="1"/>
</dbReference>
<dbReference type="GO" id="GO:0006313">
    <property type="term" value="P:DNA transposition"/>
    <property type="evidence" value="ECO:0007669"/>
    <property type="project" value="UniProtKB-UniRule"/>
</dbReference>
<dbReference type="KEGG" id="cher:DK880_00364"/>
<accession>A0A2Z3LBY4</accession>
<name>A0A2Z3LBY4_9BACT</name>
<gene>
    <name evidence="7" type="ORF">DK880_00364</name>
</gene>
<dbReference type="EMBL" id="CP029619">
    <property type="protein sequence ID" value="AWN81692.1"/>
    <property type="molecule type" value="Genomic_DNA"/>
</dbReference>